<keyword evidence="3 6" id="KW-0812">Transmembrane</keyword>
<evidence type="ECO:0000256" key="4">
    <source>
        <dbReference type="ARBA" id="ARBA00022989"/>
    </source>
</evidence>
<keyword evidence="4 6" id="KW-1133">Transmembrane helix</keyword>
<dbReference type="AlphaFoldDB" id="A0A1M5GSN1"/>
<feature type="transmembrane region" description="Helical" evidence="6">
    <location>
        <begin position="75"/>
        <end position="91"/>
    </location>
</feature>
<keyword evidence="5 6" id="KW-0472">Membrane</keyword>
<dbReference type="Proteomes" id="UP000184159">
    <property type="component" value="Unassembled WGS sequence"/>
</dbReference>
<dbReference type="EMBL" id="FQUH01000026">
    <property type="protein sequence ID" value="SHG06671.1"/>
    <property type="molecule type" value="Genomic_DNA"/>
</dbReference>
<gene>
    <name evidence="7" type="ORF">SAMN02745781_03895</name>
</gene>
<organism evidence="7 8">
    <name type="scientific">Vibrio gazogenes DSM 21264 = NBRC 103151</name>
    <dbReference type="NCBI Taxonomy" id="1123492"/>
    <lineage>
        <taxon>Bacteria</taxon>
        <taxon>Pseudomonadati</taxon>
        <taxon>Pseudomonadota</taxon>
        <taxon>Gammaproteobacteria</taxon>
        <taxon>Vibrionales</taxon>
        <taxon>Vibrionaceae</taxon>
        <taxon>Vibrio</taxon>
    </lineage>
</organism>
<evidence type="ECO:0000313" key="8">
    <source>
        <dbReference type="Proteomes" id="UP000184159"/>
    </source>
</evidence>
<keyword evidence="2" id="KW-1003">Cell membrane</keyword>
<evidence type="ECO:0000256" key="6">
    <source>
        <dbReference type="SAM" id="Phobius"/>
    </source>
</evidence>
<evidence type="ECO:0000256" key="3">
    <source>
        <dbReference type="ARBA" id="ARBA00022692"/>
    </source>
</evidence>
<proteinExistence type="predicted"/>
<dbReference type="RefSeq" id="WP_072963122.1">
    <property type="nucleotide sequence ID" value="NZ_FQUH01000026.1"/>
</dbReference>
<evidence type="ECO:0000256" key="2">
    <source>
        <dbReference type="ARBA" id="ARBA00022475"/>
    </source>
</evidence>
<evidence type="ECO:0000256" key="1">
    <source>
        <dbReference type="ARBA" id="ARBA00004651"/>
    </source>
</evidence>
<evidence type="ECO:0000256" key="5">
    <source>
        <dbReference type="ARBA" id="ARBA00023136"/>
    </source>
</evidence>
<accession>A0A1M5GSN1</accession>
<dbReference type="InterPro" id="IPR005598">
    <property type="entry name" value="ATP_synth_I"/>
</dbReference>
<reference evidence="8" key="1">
    <citation type="submission" date="2016-11" db="EMBL/GenBank/DDBJ databases">
        <authorList>
            <person name="Varghese N."/>
            <person name="Submissions S."/>
        </authorList>
    </citation>
    <scope>NUCLEOTIDE SEQUENCE [LARGE SCALE GENOMIC DNA]</scope>
    <source>
        <strain evidence="8">DSM 21264</strain>
    </source>
</reference>
<keyword evidence="8" id="KW-1185">Reference proteome</keyword>
<feature type="transmembrane region" description="Helical" evidence="6">
    <location>
        <begin position="97"/>
        <end position="119"/>
    </location>
</feature>
<evidence type="ECO:0000313" key="7">
    <source>
        <dbReference type="EMBL" id="SHG06671.1"/>
    </source>
</evidence>
<protein>
    <submittedName>
        <fullName evidence="7">ATP synthase I chain</fullName>
    </submittedName>
</protein>
<comment type="subcellular location">
    <subcellularLocation>
        <location evidence="1">Cell membrane</location>
        <topology evidence="1">Multi-pass membrane protein</topology>
    </subcellularLocation>
</comment>
<name>A0A1M5GSN1_VIBGA</name>
<feature type="transmembrane region" description="Helical" evidence="6">
    <location>
        <begin position="34"/>
        <end position="54"/>
    </location>
</feature>
<feature type="transmembrane region" description="Helical" evidence="6">
    <location>
        <begin position="7"/>
        <end position="28"/>
    </location>
</feature>
<dbReference type="GO" id="GO:0005886">
    <property type="term" value="C:plasma membrane"/>
    <property type="evidence" value="ECO:0007669"/>
    <property type="project" value="UniProtKB-SubCell"/>
</dbReference>
<sequence length="122" mass="13866">MLNKWFILSFLWQLAFFIVFATIVGYVLDEKSGISAFLGGLTYIVPSLLANIYMHRKLSREDNAGLDVGRAYMGNLYKLMMTAGVLVFIFREIDINAGVLIVFYCLASVVQFVTSFFLINRE</sequence>
<dbReference type="Pfam" id="PF03899">
    <property type="entry name" value="ATP-synt_I"/>
    <property type="match status" value="1"/>
</dbReference>